<dbReference type="Gene3D" id="3.40.50.1110">
    <property type="entry name" value="SGNH hydrolase"/>
    <property type="match status" value="1"/>
</dbReference>
<gene>
    <name evidence="2" type="ORF">G7Y29_06820</name>
</gene>
<sequence length="229" mass="24674">MLGASLAAASAPSMTALEADLRRVQEEQQAQLQAQRDAALLAEQEAAEEQRRRDELTGTNIVAIGDSVMLASSDALRTEFPGIYVDGAVSRHYESVPQILDETDASGLLRNYVVLGFGTNGPSDGGGDTVLLGKIIDRIGEDRTLVIVLPYGDRWYMPDAQEEVLEAARQHDNVHVADWCTAAREDPSVLRADMIHPDPPGAVKYANAVRDALEQSFAGEKSIPDSCGV</sequence>
<evidence type="ECO:0000313" key="3">
    <source>
        <dbReference type="Proteomes" id="UP000594586"/>
    </source>
</evidence>
<dbReference type="Proteomes" id="UP000594586">
    <property type="component" value="Chromosome"/>
</dbReference>
<evidence type="ECO:0000313" key="2">
    <source>
        <dbReference type="EMBL" id="QPK82596.1"/>
    </source>
</evidence>
<proteinExistence type="predicted"/>
<evidence type="ECO:0008006" key="4">
    <source>
        <dbReference type="Google" id="ProtNLM"/>
    </source>
</evidence>
<reference evidence="2 3" key="1">
    <citation type="submission" date="2020-11" db="EMBL/GenBank/DDBJ databases">
        <title>Corynebacterium sp. MC1420.</title>
        <authorList>
            <person name="Zhou J."/>
        </authorList>
    </citation>
    <scope>NUCLEOTIDE SEQUENCE [LARGE SCALE GENOMIC DNA]</scope>
    <source>
        <strain evidence="2 3">MC1420</strain>
    </source>
</reference>
<organism evidence="2 3">
    <name type="scientific">Corynebacterium qintianiae</name>
    <dbReference type="NCBI Taxonomy" id="2709392"/>
    <lineage>
        <taxon>Bacteria</taxon>
        <taxon>Bacillati</taxon>
        <taxon>Actinomycetota</taxon>
        <taxon>Actinomycetes</taxon>
        <taxon>Mycobacteriales</taxon>
        <taxon>Corynebacteriaceae</taxon>
        <taxon>Corynebacterium</taxon>
    </lineage>
</organism>
<keyword evidence="1" id="KW-0175">Coiled coil</keyword>
<dbReference type="AlphaFoldDB" id="A0A7T0KKR4"/>
<dbReference type="RefSeq" id="WP_165002554.1">
    <property type="nucleotide sequence ID" value="NZ_CP064955.1"/>
</dbReference>
<dbReference type="KEGG" id="cqn:G7Y29_06820"/>
<keyword evidence="3" id="KW-1185">Reference proteome</keyword>
<dbReference type="InterPro" id="IPR036514">
    <property type="entry name" value="SGNH_hydro_sf"/>
</dbReference>
<accession>A0A7T0KKR4</accession>
<name>A0A7T0KKR4_9CORY</name>
<evidence type="ECO:0000256" key="1">
    <source>
        <dbReference type="SAM" id="Coils"/>
    </source>
</evidence>
<feature type="coiled-coil region" evidence="1">
    <location>
        <begin position="14"/>
        <end position="59"/>
    </location>
</feature>
<protein>
    <recommendedName>
        <fullName evidence="4">SGNH hydrolase-type esterase domain-containing protein</fullName>
    </recommendedName>
</protein>
<dbReference type="EMBL" id="CP064955">
    <property type="protein sequence ID" value="QPK82596.1"/>
    <property type="molecule type" value="Genomic_DNA"/>
</dbReference>
<dbReference type="SUPFAM" id="SSF52266">
    <property type="entry name" value="SGNH hydrolase"/>
    <property type="match status" value="1"/>
</dbReference>